<accession>A0AC61R755</accession>
<gene>
    <name evidence="1" type="ORF">E5336_08885</name>
</gene>
<proteinExistence type="predicted"/>
<sequence>MEIKQLGANTFYVPGPTNIGLWRQNETDVYLIDAGNDKDAGRKLKKLLDAHGWTLKGILCTHSNADHIGGNAYLQRQYGCPVFSAGMEKAFISHPVLEPSLLYGGFPCKALRHKFLMAKPSDVVDVSNPGFPKEIEIIALPGHFLDMIGFRTPDDVLFVADCLSSEETLSKYKVGFIYDVKAYKETLEQLKTVKAKWFVPSHAAPAADLRSLIQCNLDVVQEIETTLLDILSDWTGFDEALRRLFDTYGLVMSIEQYALVGSTIRSYLAYFADEGKAVYRFSKNRMEWKRHEGAR</sequence>
<organism evidence="1 2">
    <name type="scientific">Dubosiella muris</name>
    <dbReference type="NCBI Taxonomy" id="3038133"/>
    <lineage>
        <taxon>Bacteria</taxon>
        <taxon>Bacillati</taxon>
        <taxon>Bacillota</taxon>
        <taxon>Erysipelotrichia</taxon>
        <taxon>Erysipelotrichales</taxon>
        <taxon>Erysipelotrichaceae</taxon>
        <taxon>Dubosiella</taxon>
    </lineage>
</organism>
<reference evidence="1" key="1">
    <citation type="submission" date="2019-04" db="EMBL/GenBank/DDBJ databases">
        <title>Microbes associate with the intestines of laboratory mice.</title>
        <authorList>
            <person name="Navarre W."/>
            <person name="Wong E."/>
            <person name="Huang K."/>
            <person name="Tropini C."/>
            <person name="Ng K."/>
            <person name="Yu B."/>
        </authorList>
    </citation>
    <scope>NUCLEOTIDE SEQUENCE</scope>
    <source>
        <strain evidence="1">NM09_H32</strain>
    </source>
</reference>
<evidence type="ECO:0000313" key="2">
    <source>
        <dbReference type="Proteomes" id="UP000308836"/>
    </source>
</evidence>
<evidence type="ECO:0000313" key="1">
    <source>
        <dbReference type="EMBL" id="TGY65394.1"/>
    </source>
</evidence>
<name>A0AC61R755_9FIRM</name>
<dbReference type="EMBL" id="SRYG01000018">
    <property type="protein sequence ID" value="TGY65394.1"/>
    <property type="molecule type" value="Genomic_DNA"/>
</dbReference>
<comment type="caution">
    <text evidence="1">The sequence shown here is derived from an EMBL/GenBank/DDBJ whole genome shotgun (WGS) entry which is preliminary data.</text>
</comment>
<protein>
    <submittedName>
        <fullName evidence="1">MBL fold metallo-hydrolase</fullName>
    </submittedName>
</protein>
<keyword evidence="2" id="KW-1185">Reference proteome</keyword>
<dbReference type="Proteomes" id="UP000308836">
    <property type="component" value="Unassembled WGS sequence"/>
</dbReference>